<dbReference type="EMBL" id="RBWW01000003">
    <property type="protein sequence ID" value="RKS75745.1"/>
    <property type="molecule type" value="Genomic_DNA"/>
</dbReference>
<proteinExistence type="predicted"/>
<accession>A0A495QQJ0</accession>
<comment type="caution">
    <text evidence="2">The sequence shown here is derived from an EMBL/GenBank/DDBJ whole genome shotgun (WGS) entry which is preliminary data.</text>
</comment>
<evidence type="ECO:0000256" key="1">
    <source>
        <dbReference type="SAM" id="MobiDB-lite"/>
    </source>
</evidence>
<protein>
    <submittedName>
        <fullName evidence="2">Uncharacterized protein</fullName>
    </submittedName>
</protein>
<feature type="region of interest" description="Disordered" evidence="1">
    <location>
        <begin position="65"/>
        <end position="88"/>
    </location>
</feature>
<dbReference type="AlphaFoldDB" id="A0A495QQJ0"/>
<dbReference type="RefSeq" id="WP_007190009.1">
    <property type="nucleotide sequence ID" value="NZ_RBWW01000003.1"/>
</dbReference>
<evidence type="ECO:0000313" key="3">
    <source>
        <dbReference type="Proteomes" id="UP000268233"/>
    </source>
</evidence>
<sequence>MTRTKSPPVDRPEQNLHTVLVLSFEQDATDQPRRIRYLACRGEETMWRVEERRYGAGWQTIDTEPIEDLQLSQPDQTPKTERHADVGV</sequence>
<gene>
    <name evidence="2" type="ORF">BDK61_4260</name>
</gene>
<name>A0A495QQJ0_9EURY</name>
<keyword evidence="3" id="KW-1185">Reference proteome</keyword>
<evidence type="ECO:0000313" key="2">
    <source>
        <dbReference type="EMBL" id="RKS75745.1"/>
    </source>
</evidence>
<reference evidence="2 3" key="1">
    <citation type="submission" date="2018-10" db="EMBL/GenBank/DDBJ databases">
        <title>Genomic Encyclopedia of Archaeal and Bacterial Type Strains, Phase II (KMG-II): from individual species to whole genera.</title>
        <authorList>
            <person name="Goeker M."/>
        </authorList>
    </citation>
    <scope>NUCLEOTIDE SEQUENCE [LARGE SCALE GENOMIC DNA]</scope>
    <source>
        <strain evidence="2 3">DSM 11927</strain>
    </source>
</reference>
<feature type="compositionally biased region" description="Basic and acidic residues" evidence="1">
    <location>
        <begin position="78"/>
        <end position="88"/>
    </location>
</feature>
<dbReference type="Proteomes" id="UP000268233">
    <property type="component" value="Unassembled WGS sequence"/>
</dbReference>
<organism evidence="2 3">
    <name type="scientific">Haloarcula quadrata</name>
    <dbReference type="NCBI Taxonomy" id="182779"/>
    <lineage>
        <taxon>Archaea</taxon>
        <taxon>Methanobacteriati</taxon>
        <taxon>Methanobacteriota</taxon>
        <taxon>Stenosarchaea group</taxon>
        <taxon>Halobacteria</taxon>
        <taxon>Halobacteriales</taxon>
        <taxon>Haloarculaceae</taxon>
        <taxon>Haloarcula</taxon>
    </lineage>
</organism>